<name>A0A6A6LLR3_HEVBR</name>
<organism evidence="2 3">
    <name type="scientific">Hevea brasiliensis</name>
    <name type="common">Para rubber tree</name>
    <name type="synonym">Siphonia brasiliensis</name>
    <dbReference type="NCBI Taxonomy" id="3981"/>
    <lineage>
        <taxon>Eukaryota</taxon>
        <taxon>Viridiplantae</taxon>
        <taxon>Streptophyta</taxon>
        <taxon>Embryophyta</taxon>
        <taxon>Tracheophyta</taxon>
        <taxon>Spermatophyta</taxon>
        <taxon>Magnoliopsida</taxon>
        <taxon>eudicotyledons</taxon>
        <taxon>Gunneridae</taxon>
        <taxon>Pentapetalae</taxon>
        <taxon>rosids</taxon>
        <taxon>fabids</taxon>
        <taxon>Malpighiales</taxon>
        <taxon>Euphorbiaceae</taxon>
        <taxon>Crotonoideae</taxon>
        <taxon>Micrandreae</taxon>
        <taxon>Hevea</taxon>
    </lineage>
</organism>
<dbReference type="AlphaFoldDB" id="A0A6A6LLR3"/>
<gene>
    <name evidence="2" type="ORF">GH714_018946</name>
</gene>
<feature type="compositionally biased region" description="Low complexity" evidence="1">
    <location>
        <begin position="51"/>
        <end position="61"/>
    </location>
</feature>
<feature type="region of interest" description="Disordered" evidence="1">
    <location>
        <begin position="184"/>
        <end position="208"/>
    </location>
</feature>
<feature type="compositionally biased region" description="Low complexity" evidence="1">
    <location>
        <begin position="77"/>
        <end position="87"/>
    </location>
</feature>
<dbReference type="Proteomes" id="UP000467840">
    <property type="component" value="Chromosome 4"/>
</dbReference>
<feature type="compositionally biased region" description="Low complexity" evidence="1">
    <location>
        <begin position="192"/>
        <end position="203"/>
    </location>
</feature>
<sequence length="298" mass="33299">MAPKKKGRGEGSKDHSSSEGQSSKVNRKLLSPRNKIYMAPKKKGRGECSKEQSSSEGQSSKDLMAPKKKGRGECSKDQSSSEGQSSKVNRKLLSLEIRFIWLQRKKEEVSVAKIRVVVKVKVARIYMAPKKKGRGECSKDQSSSEGQSSKDLYGSKEKRKDDVAKIRVVVKIKVARIYMAPKKKGRGECSEDQSSSEGQSSKQIFDGPKPHELKDQAEYHAIAIAGIAIDSEGNEYWNLEIRRVNSGAMKDLSEALYVEIFYDFQISQLAFSDQLRLSRCPWLPLAYGNGCLAYFSLD</sequence>
<feature type="region of interest" description="Disordered" evidence="1">
    <location>
        <begin position="131"/>
        <end position="156"/>
    </location>
</feature>
<keyword evidence="3" id="KW-1185">Reference proteome</keyword>
<evidence type="ECO:0000313" key="2">
    <source>
        <dbReference type="EMBL" id="KAF2300986.1"/>
    </source>
</evidence>
<feature type="compositionally biased region" description="Basic and acidic residues" evidence="1">
    <location>
        <begin position="8"/>
        <end position="17"/>
    </location>
</feature>
<comment type="caution">
    <text evidence="2">The sequence shown here is derived from an EMBL/GenBank/DDBJ whole genome shotgun (WGS) entry which is preliminary data.</text>
</comment>
<dbReference type="EMBL" id="JAAGAX010000010">
    <property type="protein sequence ID" value="KAF2300986.1"/>
    <property type="molecule type" value="Genomic_DNA"/>
</dbReference>
<protein>
    <submittedName>
        <fullName evidence="2">Uncharacterized protein</fullName>
    </submittedName>
</protein>
<feature type="compositionally biased region" description="Low complexity" evidence="1">
    <location>
        <begin position="140"/>
        <end position="151"/>
    </location>
</feature>
<reference evidence="2 3" key="1">
    <citation type="journal article" date="2020" name="Mol. Plant">
        <title>The Chromosome-Based Rubber Tree Genome Provides New Insights into Spurge Genome Evolution and Rubber Biosynthesis.</title>
        <authorList>
            <person name="Liu J."/>
            <person name="Shi C."/>
            <person name="Shi C.C."/>
            <person name="Li W."/>
            <person name="Zhang Q.J."/>
            <person name="Zhang Y."/>
            <person name="Li K."/>
            <person name="Lu H.F."/>
            <person name="Shi C."/>
            <person name="Zhu S.T."/>
            <person name="Xiao Z.Y."/>
            <person name="Nan H."/>
            <person name="Yue Y."/>
            <person name="Zhu X.G."/>
            <person name="Wu Y."/>
            <person name="Hong X.N."/>
            <person name="Fan G.Y."/>
            <person name="Tong Y."/>
            <person name="Zhang D."/>
            <person name="Mao C.L."/>
            <person name="Liu Y.L."/>
            <person name="Hao S.J."/>
            <person name="Liu W.Q."/>
            <person name="Lv M.Q."/>
            <person name="Zhang H.B."/>
            <person name="Liu Y."/>
            <person name="Hu-Tang G.R."/>
            <person name="Wang J.P."/>
            <person name="Wang J.H."/>
            <person name="Sun Y.H."/>
            <person name="Ni S.B."/>
            <person name="Chen W.B."/>
            <person name="Zhang X.C."/>
            <person name="Jiao Y.N."/>
            <person name="Eichler E.E."/>
            <person name="Li G.H."/>
            <person name="Liu X."/>
            <person name="Gao L.Z."/>
        </authorList>
    </citation>
    <scope>NUCLEOTIDE SEQUENCE [LARGE SCALE GENOMIC DNA]</scope>
    <source>
        <strain evidence="3">cv. GT1</strain>
        <tissue evidence="2">Leaf</tissue>
    </source>
</reference>
<proteinExistence type="predicted"/>
<feature type="region of interest" description="Disordered" evidence="1">
    <location>
        <begin position="1"/>
        <end position="87"/>
    </location>
</feature>
<accession>A0A6A6LLR3</accession>
<evidence type="ECO:0000256" key="1">
    <source>
        <dbReference type="SAM" id="MobiDB-lite"/>
    </source>
</evidence>
<evidence type="ECO:0000313" key="3">
    <source>
        <dbReference type="Proteomes" id="UP000467840"/>
    </source>
</evidence>